<dbReference type="CDD" id="cd04301">
    <property type="entry name" value="NAT_SF"/>
    <property type="match status" value="1"/>
</dbReference>
<organism evidence="2 3">
    <name type="scientific">Pseudoalteromonas piratica</name>
    <dbReference type="NCBI Taxonomy" id="1348114"/>
    <lineage>
        <taxon>Bacteria</taxon>
        <taxon>Pseudomonadati</taxon>
        <taxon>Pseudomonadota</taxon>
        <taxon>Gammaproteobacteria</taxon>
        <taxon>Alteromonadales</taxon>
        <taxon>Pseudoalteromonadaceae</taxon>
        <taxon>Pseudoalteromonas</taxon>
    </lineage>
</organism>
<keyword evidence="3" id="KW-1185">Reference proteome</keyword>
<dbReference type="Pfam" id="PF00583">
    <property type="entry name" value="Acetyltransf_1"/>
    <property type="match status" value="1"/>
</dbReference>
<feature type="domain" description="N-acetyltransferase" evidence="1">
    <location>
        <begin position="131"/>
        <end position="178"/>
    </location>
</feature>
<keyword evidence="2" id="KW-0808">Transferase</keyword>
<dbReference type="KEGG" id="pseo:OM33_12005"/>
<dbReference type="InterPro" id="IPR016181">
    <property type="entry name" value="Acyl_CoA_acyltransferase"/>
</dbReference>
<dbReference type="STRING" id="1348114.OM33_12005"/>
<dbReference type="eggNOG" id="COG0456">
    <property type="taxonomic scope" value="Bacteria"/>
</dbReference>
<sequence>MNDELLAQDGPTTELKASYLTAEDCNIAASVLYQAYHDDELFQQILSFDSKSPATYEKKLRLLIREELASFWQSHQHIIGVFSGNNLIAVSCVQKANDSLAADRVWHWRLKLMLNTGMISTKQLIEKEKAIHQAVTQFPNCCFISLFAVDPHVQHQGIGRFLLRAIDDLVNTDNADHSAIFITQDKHCALFESEGYRSEQALTFTKVTGQLFVKSKVENG</sequence>
<name>A0A0A7EI94_9GAMM</name>
<dbReference type="EMBL" id="CP009888">
    <property type="protein sequence ID" value="AIY65786.1"/>
    <property type="molecule type" value="Genomic_DNA"/>
</dbReference>
<dbReference type="InterPro" id="IPR000182">
    <property type="entry name" value="GNAT_dom"/>
</dbReference>
<dbReference type="OrthoDB" id="6195612at2"/>
<reference evidence="2 3" key="1">
    <citation type="submission" date="2014-11" db="EMBL/GenBank/DDBJ databases">
        <title>Complete Genome Sequence of Pseudoalteromonas sp. Strain OCN003 Isolated from Kaneohe Bay, Oahu, Hawaii.</title>
        <authorList>
            <person name="Beurmann S."/>
            <person name="Videau P."/>
            <person name="Ushijima B."/>
            <person name="Smith A.M."/>
            <person name="Aeby G.S."/>
            <person name="Callahan S.M."/>
            <person name="Belcaid M."/>
        </authorList>
    </citation>
    <scope>NUCLEOTIDE SEQUENCE [LARGE SCALE GENOMIC DNA]</scope>
    <source>
        <strain evidence="2 3">OCN003</strain>
    </source>
</reference>
<dbReference type="HOGENOM" id="CLU_091684_0_0_6"/>
<evidence type="ECO:0000259" key="1">
    <source>
        <dbReference type="Pfam" id="PF00583"/>
    </source>
</evidence>
<dbReference type="SUPFAM" id="SSF55729">
    <property type="entry name" value="Acyl-CoA N-acyltransferases (Nat)"/>
    <property type="match status" value="1"/>
</dbReference>
<evidence type="ECO:0000313" key="3">
    <source>
        <dbReference type="Proteomes" id="UP000030341"/>
    </source>
</evidence>
<protein>
    <submittedName>
        <fullName evidence="2">GNAT family acetyltransferase</fullName>
    </submittedName>
</protein>
<dbReference type="RefSeq" id="WP_038642022.1">
    <property type="nucleotide sequence ID" value="NZ_CP009888.1"/>
</dbReference>
<proteinExistence type="predicted"/>
<evidence type="ECO:0000313" key="2">
    <source>
        <dbReference type="EMBL" id="AIY65786.1"/>
    </source>
</evidence>
<dbReference type="GO" id="GO:0016747">
    <property type="term" value="F:acyltransferase activity, transferring groups other than amino-acyl groups"/>
    <property type="evidence" value="ECO:0007669"/>
    <property type="project" value="InterPro"/>
</dbReference>
<dbReference type="Proteomes" id="UP000030341">
    <property type="component" value="Chromosome 1"/>
</dbReference>
<accession>A0A0A7EI94</accession>
<dbReference type="AlphaFoldDB" id="A0A0A7EI94"/>
<dbReference type="Gene3D" id="3.40.630.30">
    <property type="match status" value="1"/>
</dbReference>
<gene>
    <name evidence="2" type="ORF">OM33_12005</name>
</gene>